<dbReference type="PANTHER" id="PTHR28635">
    <property type="entry name" value="TRANSMEMBRANE INNER EAR EXPRESSED PROTEIN"/>
    <property type="match status" value="1"/>
</dbReference>
<evidence type="ECO:0000313" key="4">
    <source>
        <dbReference type="RefSeq" id="XP_022254652.1"/>
    </source>
</evidence>
<keyword evidence="3" id="KW-1185">Reference proteome</keyword>
<dbReference type="RefSeq" id="XP_022254652.1">
    <property type="nucleotide sequence ID" value="XM_022398944.1"/>
</dbReference>
<proteinExistence type="predicted"/>
<protein>
    <submittedName>
        <fullName evidence="4">Transmembrane inner ear expressed protein-like</fullName>
    </submittedName>
</protein>
<name>A0ABM1TFJ6_LIMPO</name>
<feature type="compositionally biased region" description="Basic and acidic residues" evidence="1">
    <location>
        <begin position="100"/>
        <end position="110"/>
    </location>
</feature>
<dbReference type="InterPro" id="IPR032006">
    <property type="entry name" value="TMIE"/>
</dbReference>
<gene>
    <name evidence="4" type="primary">LOC111088525</name>
</gene>
<feature type="region of interest" description="Disordered" evidence="1">
    <location>
        <begin position="100"/>
        <end position="141"/>
    </location>
</feature>
<dbReference type="Proteomes" id="UP000694941">
    <property type="component" value="Unplaced"/>
</dbReference>
<dbReference type="PANTHER" id="PTHR28635:SF1">
    <property type="entry name" value="TRANSMEMBRANE INNER EAR EXPRESSED PROTEIN"/>
    <property type="match status" value="1"/>
</dbReference>
<feature type="non-terminal residue" evidence="4">
    <location>
        <position position="1"/>
    </location>
</feature>
<feature type="transmembrane region" description="Helical" evidence="2">
    <location>
        <begin position="29"/>
        <end position="50"/>
    </location>
</feature>
<dbReference type="GeneID" id="111088525"/>
<sequence>ECTCPDSEVTTEPQSPDWLEMNVVAGFRVWQLLFLSIAGLIVLVVFLCCFMKCRIPRTKQEIEADYHRRQLTRTFRSHLNKIGMDDITFKVALEKVQERYEEEHKSETENKTPYSDSPELSDRDDQLILPDDDKDDLSTDIAGVEERKNRWTILRRLQRVISGIKQKKPDV</sequence>
<evidence type="ECO:0000313" key="3">
    <source>
        <dbReference type="Proteomes" id="UP000694941"/>
    </source>
</evidence>
<evidence type="ECO:0000256" key="1">
    <source>
        <dbReference type="SAM" id="MobiDB-lite"/>
    </source>
</evidence>
<keyword evidence="2" id="KW-1133">Transmembrane helix</keyword>
<reference evidence="4" key="1">
    <citation type="submission" date="2025-08" db="UniProtKB">
        <authorList>
            <consortium name="RefSeq"/>
        </authorList>
    </citation>
    <scope>IDENTIFICATION</scope>
    <source>
        <tissue evidence="4">Muscle</tissue>
    </source>
</reference>
<keyword evidence="2" id="KW-0812">Transmembrane</keyword>
<organism evidence="3 4">
    <name type="scientific">Limulus polyphemus</name>
    <name type="common">Atlantic horseshoe crab</name>
    <dbReference type="NCBI Taxonomy" id="6850"/>
    <lineage>
        <taxon>Eukaryota</taxon>
        <taxon>Metazoa</taxon>
        <taxon>Ecdysozoa</taxon>
        <taxon>Arthropoda</taxon>
        <taxon>Chelicerata</taxon>
        <taxon>Merostomata</taxon>
        <taxon>Xiphosura</taxon>
        <taxon>Limulidae</taxon>
        <taxon>Limulus</taxon>
    </lineage>
</organism>
<accession>A0ABM1TFJ6</accession>
<keyword evidence="2" id="KW-0472">Membrane</keyword>
<evidence type="ECO:0000256" key="2">
    <source>
        <dbReference type="SAM" id="Phobius"/>
    </source>
</evidence>
<dbReference type="Pfam" id="PF16038">
    <property type="entry name" value="TMIE"/>
    <property type="match status" value="1"/>
</dbReference>